<evidence type="ECO:0000313" key="2">
    <source>
        <dbReference type="Proteomes" id="UP000789508"/>
    </source>
</evidence>
<proteinExistence type="predicted"/>
<dbReference type="Proteomes" id="UP000789508">
    <property type="component" value="Unassembled WGS sequence"/>
</dbReference>
<feature type="non-terminal residue" evidence="1">
    <location>
        <position position="252"/>
    </location>
</feature>
<accession>A0A9N9HI77</accession>
<keyword evidence="2" id="KW-1185">Reference proteome</keyword>
<evidence type="ECO:0000313" key="1">
    <source>
        <dbReference type="EMBL" id="CAG8693598.1"/>
    </source>
</evidence>
<comment type="caution">
    <text evidence="1">The sequence shown here is derived from an EMBL/GenBank/DDBJ whole genome shotgun (WGS) entry which is preliminary data.</text>
</comment>
<sequence length="252" mass="29577">MDADKYRAPVDSPVSHYFKTFPLRSWSHHHFFKYTDTLDLEQVTRLWYDNITTIRFLPGSLVDEKLFTSIVRRKMANVFDVNEKKRKHAEDEVHTNSVRTSAELLKDTFEHHRKYTKRMLGIPVTPSNVTPTVTPVVNRPNETLILGLKTEPDTENIEFDQYIDDENFIQEKLSLNNSYMLETNVDDTHYMFQEKNISTLFTSYQSEALRMGQTSGLSVEFVQYFIAASKQIFRLASQKILQEYSDKFAEKH</sequence>
<reference evidence="1" key="1">
    <citation type="submission" date="2021-06" db="EMBL/GenBank/DDBJ databases">
        <authorList>
            <person name="Kallberg Y."/>
            <person name="Tangrot J."/>
            <person name="Rosling A."/>
        </authorList>
    </citation>
    <scope>NUCLEOTIDE SEQUENCE</scope>
    <source>
        <strain evidence="1">FL130A</strain>
    </source>
</reference>
<gene>
    <name evidence="1" type="ORF">ALEPTO_LOCUS11296</name>
</gene>
<organism evidence="1 2">
    <name type="scientific">Ambispora leptoticha</name>
    <dbReference type="NCBI Taxonomy" id="144679"/>
    <lineage>
        <taxon>Eukaryota</taxon>
        <taxon>Fungi</taxon>
        <taxon>Fungi incertae sedis</taxon>
        <taxon>Mucoromycota</taxon>
        <taxon>Glomeromycotina</taxon>
        <taxon>Glomeromycetes</taxon>
        <taxon>Archaeosporales</taxon>
        <taxon>Ambisporaceae</taxon>
        <taxon>Ambispora</taxon>
    </lineage>
</organism>
<dbReference type="EMBL" id="CAJVPS010017391">
    <property type="protein sequence ID" value="CAG8693598.1"/>
    <property type="molecule type" value="Genomic_DNA"/>
</dbReference>
<name>A0A9N9HI77_9GLOM</name>
<protein>
    <submittedName>
        <fullName evidence="1">8759_t:CDS:1</fullName>
    </submittedName>
</protein>
<dbReference type="OrthoDB" id="2433795at2759"/>
<dbReference type="AlphaFoldDB" id="A0A9N9HI77"/>